<dbReference type="PRINTS" id="PR00237">
    <property type="entry name" value="GPCRRHODOPSN"/>
</dbReference>
<evidence type="ECO:0000256" key="5">
    <source>
        <dbReference type="ARBA" id="ARBA00023040"/>
    </source>
</evidence>
<organism evidence="11 12">
    <name type="scientific">Opisthorchis viverrini</name>
    <name type="common">Southeast Asian liver fluke</name>
    <dbReference type="NCBI Taxonomy" id="6198"/>
    <lineage>
        <taxon>Eukaryota</taxon>
        <taxon>Metazoa</taxon>
        <taxon>Spiralia</taxon>
        <taxon>Lophotrochozoa</taxon>
        <taxon>Platyhelminthes</taxon>
        <taxon>Trematoda</taxon>
        <taxon>Digenea</taxon>
        <taxon>Opisthorchiida</taxon>
        <taxon>Opisthorchiata</taxon>
        <taxon>Opisthorchiidae</taxon>
        <taxon>Opisthorchis</taxon>
    </lineage>
</organism>
<dbReference type="PROSITE" id="PS50262">
    <property type="entry name" value="G_PROTEIN_RECEP_F1_2"/>
    <property type="match status" value="1"/>
</dbReference>
<dbReference type="SMART" id="SM01381">
    <property type="entry name" value="7TM_GPCR_Srsx"/>
    <property type="match status" value="1"/>
</dbReference>
<dbReference type="CDD" id="cd15390">
    <property type="entry name" value="7tmA_TACR"/>
    <property type="match status" value="1"/>
</dbReference>
<dbReference type="EMBL" id="KL596838">
    <property type="protein sequence ID" value="KER23722.1"/>
    <property type="molecule type" value="Genomic_DNA"/>
</dbReference>
<comment type="similarity">
    <text evidence="2">Belongs to the G-protein coupled receptor 1 family.</text>
</comment>
<evidence type="ECO:0000259" key="10">
    <source>
        <dbReference type="PROSITE" id="PS50262"/>
    </source>
</evidence>
<evidence type="ECO:0000256" key="1">
    <source>
        <dbReference type="ARBA" id="ARBA00004141"/>
    </source>
</evidence>
<feature type="transmembrane region" description="Helical" evidence="9">
    <location>
        <begin position="306"/>
        <end position="329"/>
    </location>
</feature>
<dbReference type="GO" id="GO:0004983">
    <property type="term" value="F:neuropeptide Y receptor activity"/>
    <property type="evidence" value="ECO:0007669"/>
    <property type="project" value="InterPro"/>
</dbReference>
<dbReference type="InterPro" id="IPR000611">
    <property type="entry name" value="NPY_rcpt"/>
</dbReference>
<evidence type="ECO:0000313" key="12">
    <source>
        <dbReference type="Proteomes" id="UP000054324"/>
    </source>
</evidence>
<feature type="transmembrane region" description="Helical" evidence="9">
    <location>
        <begin position="269"/>
        <end position="294"/>
    </location>
</feature>
<feature type="transmembrane region" description="Helical" evidence="9">
    <location>
        <begin position="221"/>
        <end position="248"/>
    </location>
</feature>
<feature type="transmembrane region" description="Helical" evidence="9">
    <location>
        <begin position="138"/>
        <end position="160"/>
    </location>
</feature>
<evidence type="ECO:0000256" key="3">
    <source>
        <dbReference type="ARBA" id="ARBA00022692"/>
    </source>
</evidence>
<dbReference type="GO" id="GO:0005886">
    <property type="term" value="C:plasma membrane"/>
    <property type="evidence" value="ECO:0007669"/>
    <property type="project" value="TreeGrafter"/>
</dbReference>
<dbReference type="GeneID" id="20328742"/>
<dbReference type="PANTHER" id="PTHR45695:SF22">
    <property type="entry name" value="G-PROTEIN COUPLED RECEPTORS FAMILY 1 PROFILE DOMAIN-CONTAINING PROTEIN"/>
    <property type="match status" value="1"/>
</dbReference>
<keyword evidence="12" id="KW-1185">Reference proteome</keyword>
<keyword evidence="6 9" id="KW-0472">Membrane</keyword>
<dbReference type="SUPFAM" id="SSF81321">
    <property type="entry name" value="Family A G protein-coupled receptor-like"/>
    <property type="match status" value="1"/>
</dbReference>
<evidence type="ECO:0000256" key="6">
    <source>
        <dbReference type="ARBA" id="ARBA00023136"/>
    </source>
</evidence>
<evidence type="ECO:0000256" key="2">
    <source>
        <dbReference type="ARBA" id="ARBA00010663"/>
    </source>
</evidence>
<name>A0A074ZDM6_OPIVI</name>
<sequence>MLCSPRKDILAYFVTNMEYNKGETSFVVFMFVILVLFSILGNFMVIYVILKCRGLRTVTNYFLFNLSAGDLLTLFQIVPNVHYVLTRDWIFGLSLCKLSQFFTVFNIAISVFTFVGITADRYTAIMFPLRPRIRPRTAIFYIFLIWLAAFVVGLPSLIFANVEATPVLLRGRSSVKKNETQGEQNVTYPNADTTVNTTQLEDTTRQCFLALNPKYDELYDYALFTLLYVLPLMVLAATYVPISLRLWFHRGIGEITRAQVESVRSKRRAVKMMCAMMCIFAICWFPYQVFFIILRVKPEFKRSPPAFAIFIACYWLAMSNAIYNPIIYFTMNRRFRNGLINALSCFSCSKPAPSQVELNIMKDAQLSYPDPQGHLGSSNTVEHYQYSVVTSVV</sequence>
<dbReference type="Pfam" id="PF00001">
    <property type="entry name" value="7tm_1"/>
    <property type="match status" value="2"/>
</dbReference>
<dbReference type="OrthoDB" id="5981855at2759"/>
<protein>
    <recommendedName>
        <fullName evidence="10">G-protein coupled receptors family 1 profile domain-containing protein</fullName>
    </recommendedName>
</protein>
<dbReference type="InterPro" id="IPR017452">
    <property type="entry name" value="GPCR_Rhodpsn_7TM"/>
</dbReference>
<reference evidence="11 12" key="1">
    <citation type="submission" date="2013-11" db="EMBL/GenBank/DDBJ databases">
        <title>Opisthorchis viverrini - life in the bile duct.</title>
        <authorList>
            <person name="Young N.D."/>
            <person name="Nagarajan N."/>
            <person name="Lin S.J."/>
            <person name="Korhonen P.K."/>
            <person name="Jex A.R."/>
            <person name="Hall R.S."/>
            <person name="Safavi-Hemami H."/>
            <person name="Kaewkong W."/>
            <person name="Bertrand D."/>
            <person name="Gao S."/>
            <person name="Seet Q."/>
            <person name="Wongkham S."/>
            <person name="Teh B.T."/>
            <person name="Wongkham C."/>
            <person name="Intapan P.M."/>
            <person name="Maleewong W."/>
            <person name="Yang X."/>
            <person name="Hu M."/>
            <person name="Wang Z."/>
            <person name="Hofmann A."/>
            <person name="Sternberg P.W."/>
            <person name="Tan P."/>
            <person name="Wang J."/>
            <person name="Gasser R.B."/>
        </authorList>
    </citation>
    <scope>NUCLEOTIDE SEQUENCE [LARGE SCALE GENOMIC DNA]</scope>
</reference>
<dbReference type="PANTHER" id="PTHR45695">
    <property type="entry name" value="LEUCOKININ RECEPTOR-RELATED"/>
    <property type="match status" value="1"/>
</dbReference>
<evidence type="ECO:0000256" key="8">
    <source>
        <dbReference type="ARBA" id="ARBA00023224"/>
    </source>
</evidence>
<gene>
    <name evidence="11" type="ORF">T265_14576</name>
</gene>
<keyword evidence="8" id="KW-0807">Transducer</keyword>
<dbReference type="RefSeq" id="XP_009172532.1">
    <property type="nucleotide sequence ID" value="XM_009174268.1"/>
</dbReference>
<feature type="domain" description="G-protein coupled receptors family 1 profile" evidence="10">
    <location>
        <begin position="41"/>
        <end position="328"/>
    </location>
</feature>
<dbReference type="CTD" id="20328742"/>
<dbReference type="STRING" id="6198.A0A074ZDM6"/>
<dbReference type="KEGG" id="ovi:T265_14576"/>
<evidence type="ECO:0000256" key="4">
    <source>
        <dbReference type="ARBA" id="ARBA00022989"/>
    </source>
</evidence>
<evidence type="ECO:0000256" key="9">
    <source>
        <dbReference type="SAM" id="Phobius"/>
    </source>
</evidence>
<feature type="transmembrane region" description="Helical" evidence="9">
    <location>
        <begin position="26"/>
        <end position="49"/>
    </location>
</feature>
<proteinExistence type="inferred from homology"/>
<dbReference type="Proteomes" id="UP000054324">
    <property type="component" value="Unassembled WGS sequence"/>
</dbReference>
<accession>A0A074ZDM6</accession>
<dbReference type="AlphaFoldDB" id="A0A074ZDM6"/>
<feature type="transmembrane region" description="Helical" evidence="9">
    <location>
        <begin position="61"/>
        <end position="78"/>
    </location>
</feature>
<keyword evidence="4 9" id="KW-1133">Transmembrane helix</keyword>
<feature type="transmembrane region" description="Helical" evidence="9">
    <location>
        <begin position="98"/>
        <end position="117"/>
    </location>
</feature>
<keyword evidence="5" id="KW-0297">G-protein coupled receptor</keyword>
<keyword evidence="3 9" id="KW-0812">Transmembrane</keyword>
<evidence type="ECO:0000313" key="11">
    <source>
        <dbReference type="EMBL" id="KER23722.1"/>
    </source>
</evidence>
<evidence type="ECO:0000256" key="7">
    <source>
        <dbReference type="ARBA" id="ARBA00023170"/>
    </source>
</evidence>
<keyword evidence="7" id="KW-0675">Receptor</keyword>
<dbReference type="Gene3D" id="1.20.1070.10">
    <property type="entry name" value="Rhodopsin 7-helix transmembrane proteins"/>
    <property type="match status" value="1"/>
</dbReference>
<dbReference type="InterPro" id="IPR000276">
    <property type="entry name" value="GPCR_Rhodpsn"/>
</dbReference>
<comment type="subcellular location">
    <subcellularLocation>
        <location evidence="1">Membrane</location>
        <topology evidence="1">Multi-pass membrane protein</topology>
    </subcellularLocation>
</comment>
<dbReference type="PRINTS" id="PR01012">
    <property type="entry name" value="NRPEPTIDEYR"/>
</dbReference>